<dbReference type="InterPro" id="IPR036390">
    <property type="entry name" value="WH_DNA-bd_sf"/>
</dbReference>
<dbReference type="OrthoDB" id="4164516at2"/>
<proteinExistence type="predicted"/>
<dbReference type="KEGG" id="clia:C3E79_08910"/>
<evidence type="ECO:0000313" key="5">
    <source>
        <dbReference type="Proteomes" id="UP000244754"/>
    </source>
</evidence>
<dbReference type="Pfam" id="PF00392">
    <property type="entry name" value="GntR"/>
    <property type="match status" value="1"/>
</dbReference>
<dbReference type="SUPFAM" id="SSF48008">
    <property type="entry name" value="GntR ligand-binding domain-like"/>
    <property type="match status" value="1"/>
</dbReference>
<dbReference type="GO" id="GO:0003700">
    <property type="term" value="F:DNA-binding transcription factor activity"/>
    <property type="evidence" value="ECO:0007669"/>
    <property type="project" value="InterPro"/>
</dbReference>
<keyword evidence="1" id="KW-0805">Transcription regulation</keyword>
<dbReference type="SMART" id="SM00895">
    <property type="entry name" value="FCD"/>
    <property type="match status" value="1"/>
</dbReference>
<dbReference type="RefSeq" id="WP_108404596.1">
    <property type="nucleotide sequence ID" value="NZ_CP026948.1"/>
</dbReference>
<dbReference type="SMART" id="SM00345">
    <property type="entry name" value="HTH_GNTR"/>
    <property type="match status" value="1"/>
</dbReference>
<dbReference type="PANTHER" id="PTHR43537:SF44">
    <property type="entry name" value="GNTR FAMILY REGULATORY PROTEIN"/>
    <property type="match status" value="1"/>
</dbReference>
<sequence length="232" mass="25468">MTPARSTTTPSTEPLLNKILDTLGMEIISGTIAAGRTFTLSDLSTRFGISRTVAREVMRALEQLGLVVPSRRIGIKVLPSSHWNVFDQAVIDWRWRTDTDRQLRELSELRYSVEPIAAALAATKASEDEGASLVHIAKEMIELAEAGASEEFLALDIKFHTLILNASRNEMFGALAPSILHALEGRTRYGHRDSIPLEDSVRAHLTLAEAIVARDGARAERASREVMADIAP</sequence>
<evidence type="ECO:0000313" key="4">
    <source>
        <dbReference type="EMBL" id="AWB84587.1"/>
    </source>
</evidence>
<dbReference type="SUPFAM" id="SSF46785">
    <property type="entry name" value="Winged helix' DNA-binding domain"/>
    <property type="match status" value="1"/>
</dbReference>
<evidence type="ECO:0000256" key="3">
    <source>
        <dbReference type="ARBA" id="ARBA00023163"/>
    </source>
</evidence>
<dbReference type="Proteomes" id="UP000244754">
    <property type="component" value="Chromosome"/>
</dbReference>
<gene>
    <name evidence="4" type="ORF">C3E79_08910</name>
</gene>
<dbReference type="EMBL" id="CP026948">
    <property type="protein sequence ID" value="AWB84587.1"/>
    <property type="molecule type" value="Genomic_DNA"/>
</dbReference>
<dbReference type="PROSITE" id="PS50949">
    <property type="entry name" value="HTH_GNTR"/>
    <property type="match status" value="1"/>
</dbReference>
<protein>
    <submittedName>
        <fullName evidence="4">GntR family transcriptional regulator</fullName>
    </submittedName>
</protein>
<evidence type="ECO:0000256" key="2">
    <source>
        <dbReference type="ARBA" id="ARBA00023125"/>
    </source>
</evidence>
<name>A0A2S0WFM7_9CORY</name>
<dbReference type="Gene3D" id="1.20.120.530">
    <property type="entry name" value="GntR ligand-binding domain-like"/>
    <property type="match status" value="1"/>
</dbReference>
<keyword evidence="5" id="KW-1185">Reference proteome</keyword>
<keyword evidence="3" id="KW-0804">Transcription</keyword>
<accession>A0A2S0WFM7</accession>
<dbReference type="GO" id="GO:0003677">
    <property type="term" value="F:DNA binding"/>
    <property type="evidence" value="ECO:0007669"/>
    <property type="project" value="UniProtKB-KW"/>
</dbReference>
<dbReference type="Pfam" id="PF07729">
    <property type="entry name" value="FCD"/>
    <property type="match status" value="1"/>
</dbReference>
<dbReference type="InterPro" id="IPR011711">
    <property type="entry name" value="GntR_C"/>
</dbReference>
<reference evidence="5" key="1">
    <citation type="submission" date="2018-01" db="EMBL/GenBank/DDBJ databases">
        <authorList>
            <person name="Li J."/>
        </authorList>
    </citation>
    <scope>NUCLEOTIDE SEQUENCE [LARGE SCALE GENOMIC DNA]</scope>
    <source>
        <strain evidence="5">2184</strain>
    </source>
</reference>
<dbReference type="InterPro" id="IPR008920">
    <property type="entry name" value="TF_FadR/GntR_C"/>
</dbReference>
<organism evidence="4 5">
    <name type="scientific">Corynebacterium liangguodongii</name>
    <dbReference type="NCBI Taxonomy" id="2079535"/>
    <lineage>
        <taxon>Bacteria</taxon>
        <taxon>Bacillati</taxon>
        <taxon>Actinomycetota</taxon>
        <taxon>Actinomycetes</taxon>
        <taxon>Mycobacteriales</taxon>
        <taxon>Corynebacteriaceae</taxon>
        <taxon>Corynebacterium</taxon>
    </lineage>
</organism>
<dbReference type="InterPro" id="IPR036388">
    <property type="entry name" value="WH-like_DNA-bd_sf"/>
</dbReference>
<dbReference type="InterPro" id="IPR000524">
    <property type="entry name" value="Tscrpt_reg_HTH_GntR"/>
</dbReference>
<dbReference type="PANTHER" id="PTHR43537">
    <property type="entry name" value="TRANSCRIPTIONAL REGULATOR, GNTR FAMILY"/>
    <property type="match status" value="1"/>
</dbReference>
<dbReference type="AlphaFoldDB" id="A0A2S0WFM7"/>
<keyword evidence="2" id="KW-0238">DNA-binding</keyword>
<dbReference type="Gene3D" id="1.10.10.10">
    <property type="entry name" value="Winged helix-like DNA-binding domain superfamily/Winged helix DNA-binding domain"/>
    <property type="match status" value="1"/>
</dbReference>
<evidence type="ECO:0000256" key="1">
    <source>
        <dbReference type="ARBA" id="ARBA00023015"/>
    </source>
</evidence>